<dbReference type="EMBL" id="BMAT01008380">
    <property type="protein sequence ID" value="GFR83541.1"/>
    <property type="molecule type" value="Genomic_DNA"/>
</dbReference>
<evidence type="ECO:0000313" key="2">
    <source>
        <dbReference type="Proteomes" id="UP000762676"/>
    </source>
</evidence>
<keyword evidence="2" id="KW-1185">Reference proteome</keyword>
<dbReference type="InterPro" id="IPR016187">
    <property type="entry name" value="CTDL_fold"/>
</dbReference>
<dbReference type="AlphaFoldDB" id="A0AAV4GFV8"/>
<sequence length="94" mass="10465">MVSPGADNPCRHFLPGAEYFKDNCFLPVREKLTICEARRRCEAQGAFVIEPDTEELRGFVKLFADRHFGELGEIGVTPFDVVQDGGGGDDDVWC</sequence>
<evidence type="ECO:0008006" key="3">
    <source>
        <dbReference type="Google" id="ProtNLM"/>
    </source>
</evidence>
<evidence type="ECO:0000313" key="1">
    <source>
        <dbReference type="EMBL" id="GFR83541.1"/>
    </source>
</evidence>
<dbReference type="InterPro" id="IPR016186">
    <property type="entry name" value="C-type_lectin-like/link_sf"/>
</dbReference>
<gene>
    <name evidence="1" type="ORF">ElyMa_004126500</name>
</gene>
<dbReference type="Gene3D" id="3.10.100.10">
    <property type="entry name" value="Mannose-Binding Protein A, subunit A"/>
    <property type="match status" value="1"/>
</dbReference>
<comment type="caution">
    <text evidence="1">The sequence shown here is derived from an EMBL/GenBank/DDBJ whole genome shotgun (WGS) entry which is preliminary data.</text>
</comment>
<organism evidence="1 2">
    <name type="scientific">Elysia marginata</name>
    <dbReference type="NCBI Taxonomy" id="1093978"/>
    <lineage>
        <taxon>Eukaryota</taxon>
        <taxon>Metazoa</taxon>
        <taxon>Spiralia</taxon>
        <taxon>Lophotrochozoa</taxon>
        <taxon>Mollusca</taxon>
        <taxon>Gastropoda</taxon>
        <taxon>Heterobranchia</taxon>
        <taxon>Euthyneura</taxon>
        <taxon>Panpulmonata</taxon>
        <taxon>Sacoglossa</taxon>
        <taxon>Placobranchoidea</taxon>
        <taxon>Plakobranchidae</taxon>
        <taxon>Elysia</taxon>
    </lineage>
</organism>
<dbReference type="SUPFAM" id="SSF56436">
    <property type="entry name" value="C-type lectin-like"/>
    <property type="match status" value="1"/>
</dbReference>
<proteinExistence type="predicted"/>
<accession>A0AAV4GFV8</accession>
<dbReference type="Proteomes" id="UP000762676">
    <property type="component" value="Unassembled WGS sequence"/>
</dbReference>
<name>A0AAV4GFV8_9GAST</name>
<reference evidence="1 2" key="1">
    <citation type="journal article" date="2021" name="Elife">
        <title>Chloroplast acquisition without the gene transfer in kleptoplastic sea slugs, Plakobranchus ocellatus.</title>
        <authorList>
            <person name="Maeda T."/>
            <person name="Takahashi S."/>
            <person name="Yoshida T."/>
            <person name="Shimamura S."/>
            <person name="Takaki Y."/>
            <person name="Nagai Y."/>
            <person name="Toyoda A."/>
            <person name="Suzuki Y."/>
            <person name="Arimoto A."/>
            <person name="Ishii H."/>
            <person name="Satoh N."/>
            <person name="Nishiyama T."/>
            <person name="Hasebe M."/>
            <person name="Maruyama T."/>
            <person name="Minagawa J."/>
            <person name="Obokata J."/>
            <person name="Shigenobu S."/>
        </authorList>
    </citation>
    <scope>NUCLEOTIDE SEQUENCE [LARGE SCALE GENOMIC DNA]</scope>
</reference>
<protein>
    <recommendedName>
        <fullName evidence="3">C-type lectin domain-containing protein</fullName>
    </recommendedName>
</protein>